<dbReference type="RefSeq" id="WP_133475695.1">
    <property type="nucleotide sequence ID" value="NZ_SNWP01000014.1"/>
</dbReference>
<gene>
    <name evidence="2" type="ORF">BC659_3141</name>
</gene>
<evidence type="ECO:0000256" key="1">
    <source>
        <dbReference type="SAM" id="Phobius"/>
    </source>
</evidence>
<dbReference type="Pfam" id="PF25589">
    <property type="entry name" value="DUF7935"/>
    <property type="match status" value="1"/>
</dbReference>
<comment type="caution">
    <text evidence="2">The sequence shown here is derived from an EMBL/GenBank/DDBJ whole genome shotgun (WGS) entry which is preliminary data.</text>
</comment>
<keyword evidence="1" id="KW-1133">Transmembrane helix</keyword>
<evidence type="ECO:0000313" key="2">
    <source>
        <dbReference type="EMBL" id="TDO25125.1"/>
    </source>
</evidence>
<organism evidence="2 3">
    <name type="scientific">Sediminibacterium goheungense</name>
    <dbReference type="NCBI Taxonomy" id="1086393"/>
    <lineage>
        <taxon>Bacteria</taxon>
        <taxon>Pseudomonadati</taxon>
        <taxon>Bacteroidota</taxon>
        <taxon>Chitinophagia</taxon>
        <taxon>Chitinophagales</taxon>
        <taxon>Chitinophagaceae</taxon>
        <taxon>Sediminibacterium</taxon>
    </lineage>
</organism>
<sequence>MLDTTMLLTVVIALMIAGFAGYLFYLQRKNQREETNDKKGSLQLRLQAYERLTLLTDRIALANLISRLGNPDVSASEMQFLLGKHIKDEFDYNISQQIYVSAEVWNAIRNLKENNLLIINQVGARIPSIAPAADLNRAILEYLMRDPKSNLHEIVSEALSYEAKTLM</sequence>
<keyword evidence="1" id="KW-0472">Membrane</keyword>
<keyword evidence="3" id="KW-1185">Reference proteome</keyword>
<dbReference type="EMBL" id="SNWP01000014">
    <property type="protein sequence ID" value="TDO25125.1"/>
    <property type="molecule type" value="Genomic_DNA"/>
</dbReference>
<dbReference type="InterPro" id="IPR057695">
    <property type="entry name" value="DUF7935"/>
</dbReference>
<accession>A0A4R6IT90</accession>
<evidence type="ECO:0000313" key="3">
    <source>
        <dbReference type="Proteomes" id="UP000295741"/>
    </source>
</evidence>
<protein>
    <submittedName>
        <fullName evidence="2">Uncharacterized protein</fullName>
    </submittedName>
</protein>
<keyword evidence="1" id="KW-0812">Transmembrane</keyword>
<reference evidence="2 3" key="1">
    <citation type="submission" date="2019-03" db="EMBL/GenBank/DDBJ databases">
        <title>Genomic Encyclopedia of Archaeal and Bacterial Type Strains, Phase II (KMG-II): from individual species to whole genera.</title>
        <authorList>
            <person name="Goeker M."/>
        </authorList>
    </citation>
    <scope>NUCLEOTIDE SEQUENCE [LARGE SCALE GENOMIC DNA]</scope>
    <source>
        <strain evidence="2 3">DSM 28323</strain>
    </source>
</reference>
<proteinExistence type="predicted"/>
<dbReference type="Proteomes" id="UP000295741">
    <property type="component" value="Unassembled WGS sequence"/>
</dbReference>
<dbReference type="AlphaFoldDB" id="A0A4R6IT90"/>
<feature type="transmembrane region" description="Helical" evidence="1">
    <location>
        <begin position="6"/>
        <end position="25"/>
    </location>
</feature>
<dbReference type="OrthoDB" id="1493032at2"/>
<name>A0A4R6IT90_9BACT</name>